<evidence type="ECO:0000313" key="2">
    <source>
        <dbReference type="Proteomes" id="UP000271925"/>
    </source>
</evidence>
<accession>A0A3P1BSR9</accession>
<dbReference type="PANTHER" id="PTHR36565:SF1">
    <property type="entry name" value="UPF0332 PROTEIN TM_1000"/>
    <property type="match status" value="1"/>
</dbReference>
<gene>
    <name evidence="1" type="ORF">EHT25_11260</name>
</gene>
<dbReference type="PANTHER" id="PTHR36565">
    <property type="entry name" value="UPF0332 PROTEIN TM_1000"/>
    <property type="match status" value="1"/>
</dbReference>
<reference evidence="1 2" key="1">
    <citation type="submission" date="2018-11" db="EMBL/GenBank/DDBJ databases">
        <authorList>
            <person name="Zhou Z."/>
            <person name="Wang G."/>
        </authorList>
    </citation>
    <scope>NUCLEOTIDE SEQUENCE [LARGE SCALE GENOMIC DNA]</scope>
    <source>
        <strain evidence="1 2">KCTC52004</strain>
    </source>
</reference>
<dbReference type="AlphaFoldDB" id="A0A3P1BSR9"/>
<dbReference type="Gene3D" id="1.20.120.330">
    <property type="entry name" value="Nucleotidyltransferases domain 2"/>
    <property type="match status" value="1"/>
</dbReference>
<dbReference type="InterPro" id="IPR052226">
    <property type="entry name" value="UPF0332_toxin"/>
</dbReference>
<organism evidence="1 2">
    <name type="scientific">Larkinella rosea</name>
    <dbReference type="NCBI Taxonomy" id="2025312"/>
    <lineage>
        <taxon>Bacteria</taxon>
        <taxon>Pseudomonadati</taxon>
        <taxon>Bacteroidota</taxon>
        <taxon>Cytophagia</taxon>
        <taxon>Cytophagales</taxon>
        <taxon>Spirosomataceae</taxon>
        <taxon>Larkinella</taxon>
    </lineage>
</organism>
<dbReference type="EMBL" id="RQJO01000008">
    <property type="protein sequence ID" value="RRB04097.1"/>
    <property type="molecule type" value="Genomic_DNA"/>
</dbReference>
<evidence type="ECO:0000313" key="1">
    <source>
        <dbReference type="EMBL" id="RRB04097.1"/>
    </source>
</evidence>
<name>A0A3P1BSR9_9BACT</name>
<keyword evidence="2" id="KW-1185">Reference proteome</keyword>
<protein>
    <submittedName>
        <fullName evidence="1">HEPN domain-containing protein</fullName>
    </submittedName>
</protein>
<dbReference type="Proteomes" id="UP000271925">
    <property type="component" value="Unassembled WGS sequence"/>
</dbReference>
<sequence>MTALLLSENEYAKTHKGTITKFNELFVKSGLFNKEAAQLVSNAYILRQKADYDLEVEISEDDARDLVKRARVFLTEVTLYFEQNLPEPN</sequence>
<dbReference type="OrthoDB" id="963530at2"/>
<proteinExistence type="predicted"/>
<comment type="caution">
    <text evidence="1">The sequence shown here is derived from an EMBL/GenBank/DDBJ whole genome shotgun (WGS) entry which is preliminary data.</text>
</comment>